<keyword evidence="2" id="KW-1185">Reference proteome</keyword>
<protein>
    <recommendedName>
        <fullName evidence="3">Mesaconyl-C4 CoA hydratase</fullName>
    </recommendedName>
</protein>
<dbReference type="GO" id="GO:0019171">
    <property type="term" value="F:(3R)-hydroxyacyl-[acyl-carrier-protein] dehydratase activity"/>
    <property type="evidence" value="ECO:0007669"/>
    <property type="project" value="TreeGrafter"/>
</dbReference>
<organism evidence="1 2">
    <name type="scientific">Polytolypa hystricis (strain UAMH7299)</name>
    <dbReference type="NCBI Taxonomy" id="1447883"/>
    <lineage>
        <taxon>Eukaryota</taxon>
        <taxon>Fungi</taxon>
        <taxon>Dikarya</taxon>
        <taxon>Ascomycota</taxon>
        <taxon>Pezizomycotina</taxon>
        <taxon>Eurotiomycetes</taxon>
        <taxon>Eurotiomycetidae</taxon>
        <taxon>Onygenales</taxon>
        <taxon>Onygenales incertae sedis</taxon>
        <taxon>Polytolypa</taxon>
    </lineage>
</organism>
<dbReference type="PANTHER" id="PTHR28152:SF1">
    <property type="entry name" value="HYDROXYACYL-THIOESTER DEHYDRATASE TYPE 2, MITOCHONDRIAL"/>
    <property type="match status" value="1"/>
</dbReference>
<dbReference type="InterPro" id="IPR029069">
    <property type="entry name" value="HotDog_dom_sf"/>
</dbReference>
<accession>A0A2B7XRX1</accession>
<dbReference type="OrthoDB" id="3257538at2759"/>
<evidence type="ECO:0000313" key="2">
    <source>
        <dbReference type="Proteomes" id="UP000224634"/>
    </source>
</evidence>
<evidence type="ECO:0000313" key="1">
    <source>
        <dbReference type="EMBL" id="PGH11372.1"/>
    </source>
</evidence>
<dbReference type="STRING" id="1447883.A0A2B7XRX1"/>
<dbReference type="PANTHER" id="PTHR28152">
    <property type="entry name" value="HYDROXYACYL-THIOESTER DEHYDRATASE TYPE 2, MITOCHONDRIAL"/>
    <property type="match status" value="1"/>
</dbReference>
<name>A0A2B7XRX1_POLH7</name>
<dbReference type="Gene3D" id="3.10.129.10">
    <property type="entry name" value="Hotdog Thioesterase"/>
    <property type="match status" value="1"/>
</dbReference>
<evidence type="ECO:0008006" key="3">
    <source>
        <dbReference type="Google" id="ProtNLM"/>
    </source>
</evidence>
<dbReference type="InterPro" id="IPR052741">
    <property type="entry name" value="Mitochondrial_HTD2"/>
</dbReference>
<proteinExistence type="predicted"/>
<reference evidence="1 2" key="1">
    <citation type="submission" date="2017-10" db="EMBL/GenBank/DDBJ databases">
        <title>Comparative genomics in systemic dimorphic fungi from Ajellomycetaceae.</title>
        <authorList>
            <person name="Munoz J.F."/>
            <person name="Mcewen J.G."/>
            <person name="Clay O.K."/>
            <person name="Cuomo C.A."/>
        </authorList>
    </citation>
    <scope>NUCLEOTIDE SEQUENCE [LARGE SCALE GENOMIC DNA]</scope>
    <source>
        <strain evidence="1 2">UAMH7299</strain>
    </source>
</reference>
<sequence>MFHLARWRACGQQWLQLQRTSQQLRHSSSSASSPLLERFQADLTTRRIPLFYDYLSPQPSHLLDLSVGEFLSKNNASSALPSVREAKPMPIGHHLVYFPPQVRCSQLLPDGTDILHYPGPPFNRRMWAGGWVRFYGEGGGPRLNGQRAVCLEGIRDVTIRGKNGEEKVFVGLERRVATVSEGEDEQSIRDRVWTEHEDQQGDAVVVEKRNLVFMRDKTPEQVKVDREGVGRQRSVVKAPTDPAFSHIVVPTRSLLFRFSALTFNAHSIHLDRAYAQNVEGYGDVLVHGPLTLMLMLTAFQNYVSQRGLSVESIEYRNLAPLLVQQQMKICGKQKRGTNTDAWDIWIEGGQGGLAVKGTIQTRSI</sequence>
<dbReference type="EMBL" id="PDNA01000133">
    <property type="protein sequence ID" value="PGH11372.1"/>
    <property type="molecule type" value="Genomic_DNA"/>
</dbReference>
<dbReference type="AlphaFoldDB" id="A0A2B7XRX1"/>
<gene>
    <name evidence="1" type="ORF">AJ80_07163</name>
</gene>
<dbReference type="SUPFAM" id="SSF54637">
    <property type="entry name" value="Thioesterase/thiol ester dehydrase-isomerase"/>
    <property type="match status" value="1"/>
</dbReference>
<dbReference type="Proteomes" id="UP000224634">
    <property type="component" value="Unassembled WGS sequence"/>
</dbReference>
<comment type="caution">
    <text evidence="1">The sequence shown here is derived from an EMBL/GenBank/DDBJ whole genome shotgun (WGS) entry which is preliminary data.</text>
</comment>
<dbReference type="GO" id="GO:0005739">
    <property type="term" value="C:mitochondrion"/>
    <property type="evidence" value="ECO:0007669"/>
    <property type="project" value="TreeGrafter"/>
</dbReference>